<feature type="region of interest" description="Disordered" evidence="1">
    <location>
        <begin position="1"/>
        <end position="44"/>
    </location>
</feature>
<evidence type="ECO:0000313" key="3">
    <source>
        <dbReference type="Proteomes" id="UP000189229"/>
    </source>
</evidence>
<name>A0A1V3WAM9_MYCKA</name>
<dbReference type="EMBL" id="MVBM01000014">
    <property type="protein sequence ID" value="OOK63932.1"/>
    <property type="molecule type" value="Genomic_DNA"/>
</dbReference>
<evidence type="ECO:0000256" key="1">
    <source>
        <dbReference type="SAM" id="MobiDB-lite"/>
    </source>
</evidence>
<protein>
    <submittedName>
        <fullName evidence="2">Uncharacterized protein</fullName>
    </submittedName>
</protein>
<dbReference type="Proteomes" id="UP000189229">
    <property type="component" value="Unassembled WGS sequence"/>
</dbReference>
<accession>A0A1V3WAM9</accession>
<evidence type="ECO:0000313" key="2">
    <source>
        <dbReference type="EMBL" id="OOK63932.1"/>
    </source>
</evidence>
<organism evidence="2 3">
    <name type="scientific">Mycobacterium kansasii</name>
    <dbReference type="NCBI Taxonomy" id="1768"/>
    <lineage>
        <taxon>Bacteria</taxon>
        <taxon>Bacillati</taxon>
        <taxon>Actinomycetota</taxon>
        <taxon>Actinomycetes</taxon>
        <taxon>Mycobacteriales</taxon>
        <taxon>Mycobacteriaceae</taxon>
        <taxon>Mycobacterium</taxon>
    </lineage>
</organism>
<gene>
    <name evidence="2" type="ORF">BZL30_9348</name>
</gene>
<comment type="caution">
    <text evidence="2">The sequence shown here is derived from an EMBL/GenBank/DDBJ whole genome shotgun (WGS) entry which is preliminary data.</text>
</comment>
<sequence length="44" mass="4754">MLDIRATTADDVRSPTSTPANATTMPSTPSKRDLPRHVQHGHSV</sequence>
<dbReference type="AlphaFoldDB" id="A0A1V3WAM9"/>
<proteinExistence type="predicted"/>
<reference evidence="2 3" key="1">
    <citation type="submission" date="2017-02" db="EMBL/GenBank/DDBJ databases">
        <title>Complete genome sequences of Mycobacterium kansasii strains isolated from rhesus macaques.</title>
        <authorList>
            <person name="Panda A."/>
            <person name="Nagaraj S."/>
            <person name="Zhao X."/>
            <person name="Tettelin H."/>
            <person name="Detolla L.J."/>
        </authorList>
    </citation>
    <scope>NUCLEOTIDE SEQUENCE [LARGE SCALE GENOMIC DNA]</scope>
    <source>
        <strain evidence="2 3">11-3813</strain>
    </source>
</reference>
<feature type="compositionally biased region" description="Polar residues" evidence="1">
    <location>
        <begin position="14"/>
        <end position="29"/>
    </location>
</feature>